<proteinExistence type="predicted"/>
<feature type="non-terminal residue" evidence="1">
    <location>
        <position position="1"/>
    </location>
</feature>
<sequence length="260" mass="30424">SIWNALLYVGRVPVLYIPFFFYPGEEFFFHPVIGYRDREGRFLQTTTYLIGQKKRKENPLSFISGTGEGFVKYKREIRGLFLREVEEEYAPPEHDEWFLKVLLDVYSRLGGFIGIAGDFSPYSSFQGGIGFSRCLDTVDEVYTYLWPDDLQNYISFWNRSWLFGYELPFRYGLDSTWRIGAGDYRLSGRFEFYSDPYFGIDFYNRAEDIDWAGMIGLDEETVSQTILGEKLNLSWELSGQADFSKLFPISLLKRVSIPYL</sequence>
<name>X1GK78_9ZZZZ</name>
<reference evidence="1" key="1">
    <citation type="journal article" date="2014" name="Front. Microbiol.">
        <title>High frequency of phylogenetically diverse reductive dehalogenase-homologous genes in deep subseafloor sedimentary metagenomes.</title>
        <authorList>
            <person name="Kawai M."/>
            <person name="Futagami T."/>
            <person name="Toyoda A."/>
            <person name="Takaki Y."/>
            <person name="Nishi S."/>
            <person name="Hori S."/>
            <person name="Arai W."/>
            <person name="Tsubouchi T."/>
            <person name="Morono Y."/>
            <person name="Uchiyama I."/>
            <person name="Ito T."/>
            <person name="Fujiyama A."/>
            <person name="Inagaki F."/>
            <person name="Takami H."/>
        </authorList>
    </citation>
    <scope>NUCLEOTIDE SEQUENCE</scope>
    <source>
        <strain evidence="1">Expedition CK06-06</strain>
    </source>
</reference>
<organism evidence="1">
    <name type="scientific">marine sediment metagenome</name>
    <dbReference type="NCBI Taxonomy" id="412755"/>
    <lineage>
        <taxon>unclassified sequences</taxon>
        <taxon>metagenomes</taxon>
        <taxon>ecological metagenomes</taxon>
    </lineage>
</organism>
<protein>
    <submittedName>
        <fullName evidence="1">Uncharacterized protein</fullName>
    </submittedName>
</protein>
<evidence type="ECO:0000313" key="1">
    <source>
        <dbReference type="EMBL" id="GAH33408.1"/>
    </source>
</evidence>
<gene>
    <name evidence="1" type="ORF">S03H2_22034</name>
</gene>
<dbReference type="AlphaFoldDB" id="X1GK78"/>
<dbReference type="EMBL" id="BARU01011800">
    <property type="protein sequence ID" value="GAH33408.1"/>
    <property type="molecule type" value="Genomic_DNA"/>
</dbReference>
<comment type="caution">
    <text evidence="1">The sequence shown here is derived from an EMBL/GenBank/DDBJ whole genome shotgun (WGS) entry which is preliminary data.</text>
</comment>
<accession>X1GK78</accession>
<feature type="non-terminal residue" evidence="1">
    <location>
        <position position="260"/>
    </location>
</feature>